<reference evidence="2" key="1">
    <citation type="submission" date="2010-08" db="EMBL/GenBank/DDBJ databases">
        <authorList>
            <consortium name="Caenorhabditis japonica Sequencing Consortium"/>
            <person name="Wilson R.K."/>
        </authorList>
    </citation>
    <scope>NUCLEOTIDE SEQUENCE [LARGE SCALE GENOMIC DNA]</scope>
    <source>
        <strain evidence="2">DF5081</strain>
    </source>
</reference>
<evidence type="ECO:0000313" key="2">
    <source>
        <dbReference type="Proteomes" id="UP000005237"/>
    </source>
</evidence>
<organism evidence="1 2">
    <name type="scientific">Caenorhabditis japonica</name>
    <dbReference type="NCBI Taxonomy" id="281687"/>
    <lineage>
        <taxon>Eukaryota</taxon>
        <taxon>Metazoa</taxon>
        <taxon>Ecdysozoa</taxon>
        <taxon>Nematoda</taxon>
        <taxon>Chromadorea</taxon>
        <taxon>Rhabditida</taxon>
        <taxon>Rhabditina</taxon>
        <taxon>Rhabditomorpha</taxon>
        <taxon>Rhabditoidea</taxon>
        <taxon>Rhabditidae</taxon>
        <taxon>Peloderinae</taxon>
        <taxon>Caenorhabditis</taxon>
    </lineage>
</organism>
<dbReference type="AlphaFoldDB" id="A0A8R1EC20"/>
<accession>A0A8R1EC20</accession>
<dbReference type="EnsemblMetazoa" id="CJA30751.1">
    <property type="protein sequence ID" value="CJA30751.1"/>
    <property type="gene ID" value="WBGene00206598"/>
</dbReference>
<sequence length="115" mass="13499">MQKFVVIELNDEESCIDLLSYCVKRNLERVSLLTRLEDHPYIREMNDREINPDVEIQDPESVLVQLNDEERQRLLNIINSPGAQTLALERIHHPSQDQHLLQQHQIPSTSAYNEK</sequence>
<dbReference type="Proteomes" id="UP000005237">
    <property type="component" value="Unassembled WGS sequence"/>
</dbReference>
<proteinExistence type="predicted"/>
<protein>
    <submittedName>
        <fullName evidence="1">Uncharacterized protein</fullName>
    </submittedName>
</protein>
<evidence type="ECO:0000313" key="1">
    <source>
        <dbReference type="EnsemblMetazoa" id="CJA30751.1"/>
    </source>
</evidence>
<reference evidence="1" key="2">
    <citation type="submission" date="2022-06" db="UniProtKB">
        <authorList>
            <consortium name="EnsemblMetazoa"/>
        </authorList>
    </citation>
    <scope>IDENTIFICATION</scope>
    <source>
        <strain evidence="1">DF5081</strain>
    </source>
</reference>
<name>A0A8R1EC20_CAEJA</name>
<keyword evidence="2" id="KW-1185">Reference proteome</keyword>